<reference evidence="1 2" key="1">
    <citation type="journal article" date="2020" name="Cell">
        <title>Large-Scale Comparative Analyses of Tick Genomes Elucidate Their Genetic Diversity and Vector Capacities.</title>
        <authorList>
            <consortium name="Tick Genome and Microbiome Consortium (TIGMIC)"/>
            <person name="Jia N."/>
            <person name="Wang J."/>
            <person name="Shi W."/>
            <person name="Du L."/>
            <person name="Sun Y."/>
            <person name="Zhan W."/>
            <person name="Jiang J.F."/>
            <person name="Wang Q."/>
            <person name="Zhang B."/>
            <person name="Ji P."/>
            <person name="Bell-Sakyi L."/>
            <person name="Cui X.M."/>
            <person name="Yuan T.T."/>
            <person name="Jiang B.G."/>
            <person name="Yang W.F."/>
            <person name="Lam T.T."/>
            <person name="Chang Q.C."/>
            <person name="Ding S.J."/>
            <person name="Wang X.J."/>
            <person name="Zhu J.G."/>
            <person name="Ruan X.D."/>
            <person name="Zhao L."/>
            <person name="Wei J.T."/>
            <person name="Ye R.Z."/>
            <person name="Que T.C."/>
            <person name="Du C.H."/>
            <person name="Zhou Y.H."/>
            <person name="Cheng J.X."/>
            <person name="Dai P.F."/>
            <person name="Guo W.B."/>
            <person name="Han X.H."/>
            <person name="Huang E.J."/>
            <person name="Li L.F."/>
            <person name="Wei W."/>
            <person name="Gao Y.C."/>
            <person name="Liu J.Z."/>
            <person name="Shao H.Z."/>
            <person name="Wang X."/>
            <person name="Wang C.C."/>
            <person name="Yang T.C."/>
            <person name="Huo Q.B."/>
            <person name="Li W."/>
            <person name="Chen H.Y."/>
            <person name="Chen S.E."/>
            <person name="Zhou L.G."/>
            <person name="Ni X.B."/>
            <person name="Tian J.H."/>
            <person name="Sheng Y."/>
            <person name="Liu T."/>
            <person name="Pan Y.S."/>
            <person name="Xia L.Y."/>
            <person name="Li J."/>
            <person name="Zhao F."/>
            <person name="Cao W.C."/>
        </authorList>
    </citation>
    <scope>NUCLEOTIDE SEQUENCE [LARGE SCALE GENOMIC DNA]</scope>
    <source>
        <strain evidence="1">Iper-2018</strain>
    </source>
</reference>
<name>A0AC60PBB9_IXOPE</name>
<dbReference type="EMBL" id="JABSTQ010010921">
    <property type="protein sequence ID" value="KAG0416778.1"/>
    <property type="molecule type" value="Genomic_DNA"/>
</dbReference>
<keyword evidence="2" id="KW-1185">Reference proteome</keyword>
<comment type="caution">
    <text evidence="1">The sequence shown here is derived from an EMBL/GenBank/DDBJ whole genome shotgun (WGS) entry which is preliminary data.</text>
</comment>
<protein>
    <submittedName>
        <fullName evidence="1">Uncharacterized protein</fullName>
    </submittedName>
</protein>
<evidence type="ECO:0000313" key="1">
    <source>
        <dbReference type="EMBL" id="KAG0416778.1"/>
    </source>
</evidence>
<accession>A0AC60PBB9</accession>
<evidence type="ECO:0000313" key="2">
    <source>
        <dbReference type="Proteomes" id="UP000805193"/>
    </source>
</evidence>
<gene>
    <name evidence="1" type="ORF">HPB47_006142</name>
</gene>
<organism evidence="1 2">
    <name type="scientific">Ixodes persulcatus</name>
    <name type="common">Taiga tick</name>
    <dbReference type="NCBI Taxonomy" id="34615"/>
    <lineage>
        <taxon>Eukaryota</taxon>
        <taxon>Metazoa</taxon>
        <taxon>Ecdysozoa</taxon>
        <taxon>Arthropoda</taxon>
        <taxon>Chelicerata</taxon>
        <taxon>Arachnida</taxon>
        <taxon>Acari</taxon>
        <taxon>Parasitiformes</taxon>
        <taxon>Ixodida</taxon>
        <taxon>Ixodoidea</taxon>
        <taxon>Ixodidae</taxon>
        <taxon>Ixodinae</taxon>
        <taxon>Ixodes</taxon>
    </lineage>
</organism>
<sequence length="68" mass="7810">MTKLLYTFNKGWMEGEQPAEWKRSTIISVPKPGKTTNAIATSDTNHCHPTYSRFRSAWSLPACNKYFL</sequence>
<dbReference type="Proteomes" id="UP000805193">
    <property type="component" value="Unassembled WGS sequence"/>
</dbReference>
<proteinExistence type="predicted"/>